<sequence>MKQDKHYYIKQVAKVTGLSAQLIRKWEERYRLIAPKRLPNGYRLYSEDDVNALLTVKALQKQGHSIAEAALLLKENKRKLDSSFDEPAREPLLGEDQSKLNRFVIALLECGSACNELELAFQLQQAYHFYGLSGFLTEVVSPFLKEVGDRWESGEWDEYQESVSSLVVRDMLVQIRRNYQHNDNAPLVVGACLPMEQHEIPVHFLLLQFLLKGWKTFLIGASPAPGSIEALVSRLKPRIVLLSASTTLPFEHDPDLLAKLDRFAGRMPGTSFYMGGAGALAYTGDLPPEWITIARSIDEVILE</sequence>
<dbReference type="PANTHER" id="PTHR30204:SF69">
    <property type="entry name" value="MERR-FAMILY TRANSCRIPTIONAL REGULATOR"/>
    <property type="match status" value="1"/>
</dbReference>
<dbReference type="InterPro" id="IPR000551">
    <property type="entry name" value="MerR-type_HTH_dom"/>
</dbReference>
<reference evidence="6" key="1">
    <citation type="submission" date="2022-08" db="EMBL/GenBank/DDBJ databases">
        <title>The genomic sequence of strain Paenibacillus sp. SCIV0701.</title>
        <authorList>
            <person name="Zhao H."/>
        </authorList>
    </citation>
    <scope>NUCLEOTIDE SEQUENCE</scope>
    <source>
        <strain evidence="6">SCIV0701</strain>
    </source>
</reference>
<feature type="domain" description="HTH merR-type" evidence="5">
    <location>
        <begin position="6"/>
        <end position="75"/>
    </location>
</feature>
<dbReference type="AlphaFoldDB" id="A0A9X2MTN8"/>
<keyword evidence="2" id="KW-0805">Transcription regulation</keyword>
<dbReference type="InterPro" id="IPR036594">
    <property type="entry name" value="Meth_synthase_dom"/>
</dbReference>
<evidence type="ECO:0000313" key="7">
    <source>
        <dbReference type="Proteomes" id="UP001141950"/>
    </source>
</evidence>
<evidence type="ECO:0000256" key="2">
    <source>
        <dbReference type="ARBA" id="ARBA00023015"/>
    </source>
</evidence>
<dbReference type="Gene3D" id="1.10.1240.10">
    <property type="entry name" value="Methionine synthase domain"/>
    <property type="match status" value="1"/>
</dbReference>
<evidence type="ECO:0000259" key="5">
    <source>
        <dbReference type="PROSITE" id="PS50937"/>
    </source>
</evidence>
<dbReference type="GO" id="GO:0003677">
    <property type="term" value="F:DNA binding"/>
    <property type="evidence" value="ECO:0007669"/>
    <property type="project" value="UniProtKB-KW"/>
</dbReference>
<gene>
    <name evidence="6" type="ORF">NQZ67_23230</name>
</gene>
<accession>A0A9X2MTN8</accession>
<dbReference type="GO" id="GO:0003700">
    <property type="term" value="F:DNA-binding transcription factor activity"/>
    <property type="evidence" value="ECO:0007669"/>
    <property type="project" value="InterPro"/>
</dbReference>
<dbReference type="Gene3D" id="3.40.50.280">
    <property type="entry name" value="Cobalamin-binding domain"/>
    <property type="match status" value="1"/>
</dbReference>
<dbReference type="PANTHER" id="PTHR30204">
    <property type="entry name" value="REDOX-CYCLING DRUG-SENSING TRANSCRIPTIONAL ACTIVATOR SOXR"/>
    <property type="match status" value="1"/>
</dbReference>
<dbReference type="Proteomes" id="UP001141950">
    <property type="component" value="Unassembled WGS sequence"/>
</dbReference>
<dbReference type="SUPFAM" id="SSF46955">
    <property type="entry name" value="Putative DNA-binding domain"/>
    <property type="match status" value="1"/>
</dbReference>
<keyword evidence="1" id="KW-0678">Repressor</keyword>
<organism evidence="6 7">
    <name type="scientific">Paenibacillus soyae</name>
    <dbReference type="NCBI Taxonomy" id="2969249"/>
    <lineage>
        <taxon>Bacteria</taxon>
        <taxon>Bacillati</taxon>
        <taxon>Bacillota</taxon>
        <taxon>Bacilli</taxon>
        <taxon>Bacillales</taxon>
        <taxon>Paenibacillaceae</taxon>
        <taxon>Paenibacillus</taxon>
    </lineage>
</organism>
<dbReference type="PROSITE" id="PS50937">
    <property type="entry name" value="HTH_MERR_2"/>
    <property type="match status" value="1"/>
</dbReference>
<dbReference type="InterPro" id="IPR036724">
    <property type="entry name" value="Cobalamin-bd_sf"/>
</dbReference>
<evidence type="ECO:0000313" key="6">
    <source>
        <dbReference type="EMBL" id="MCR2806801.1"/>
    </source>
</evidence>
<dbReference type="GO" id="GO:0031419">
    <property type="term" value="F:cobalamin binding"/>
    <property type="evidence" value="ECO:0007669"/>
    <property type="project" value="InterPro"/>
</dbReference>
<dbReference type="EMBL" id="JANIPJ010000020">
    <property type="protein sequence ID" value="MCR2806801.1"/>
    <property type="molecule type" value="Genomic_DNA"/>
</dbReference>
<dbReference type="CDD" id="cd01104">
    <property type="entry name" value="HTH_MlrA-CarA"/>
    <property type="match status" value="1"/>
</dbReference>
<evidence type="ECO:0000256" key="4">
    <source>
        <dbReference type="ARBA" id="ARBA00023163"/>
    </source>
</evidence>
<dbReference type="InterPro" id="IPR047057">
    <property type="entry name" value="MerR_fam"/>
</dbReference>
<evidence type="ECO:0000256" key="3">
    <source>
        <dbReference type="ARBA" id="ARBA00023125"/>
    </source>
</evidence>
<evidence type="ECO:0000256" key="1">
    <source>
        <dbReference type="ARBA" id="ARBA00022491"/>
    </source>
</evidence>
<comment type="caution">
    <text evidence="6">The sequence shown here is derived from an EMBL/GenBank/DDBJ whole genome shotgun (WGS) entry which is preliminary data.</text>
</comment>
<keyword evidence="7" id="KW-1185">Reference proteome</keyword>
<keyword evidence="4" id="KW-0804">Transcription</keyword>
<proteinExistence type="predicted"/>
<dbReference type="InterPro" id="IPR009061">
    <property type="entry name" value="DNA-bd_dom_put_sf"/>
</dbReference>
<dbReference type="GO" id="GO:0046872">
    <property type="term" value="F:metal ion binding"/>
    <property type="evidence" value="ECO:0007669"/>
    <property type="project" value="InterPro"/>
</dbReference>
<keyword evidence="3" id="KW-0238">DNA-binding</keyword>
<dbReference type="Pfam" id="PF13411">
    <property type="entry name" value="MerR_1"/>
    <property type="match status" value="1"/>
</dbReference>
<protein>
    <submittedName>
        <fullName evidence="6">MerR family transcriptional regulator</fullName>
    </submittedName>
</protein>
<dbReference type="SMART" id="SM00422">
    <property type="entry name" value="HTH_MERR"/>
    <property type="match status" value="1"/>
</dbReference>
<name>A0A9X2MTN8_9BACL</name>
<dbReference type="Gene3D" id="1.10.1660.10">
    <property type="match status" value="1"/>
</dbReference>
<dbReference type="SUPFAM" id="SSF52242">
    <property type="entry name" value="Cobalamin (vitamin B12)-binding domain"/>
    <property type="match status" value="1"/>
</dbReference>
<dbReference type="RefSeq" id="WP_257450646.1">
    <property type="nucleotide sequence ID" value="NZ_JANIPJ010000020.1"/>
</dbReference>